<evidence type="ECO:0000256" key="1">
    <source>
        <dbReference type="SAM" id="Phobius"/>
    </source>
</evidence>
<dbReference type="EMBL" id="VSSQ01000016">
    <property type="protein sequence ID" value="MPL61978.1"/>
    <property type="molecule type" value="Genomic_DNA"/>
</dbReference>
<reference evidence="2" key="1">
    <citation type="submission" date="2019-08" db="EMBL/GenBank/DDBJ databases">
        <authorList>
            <person name="Kucharzyk K."/>
            <person name="Murdoch R.W."/>
            <person name="Higgins S."/>
            <person name="Loffler F."/>
        </authorList>
    </citation>
    <scope>NUCLEOTIDE SEQUENCE</scope>
</reference>
<feature type="transmembrane region" description="Helical" evidence="1">
    <location>
        <begin position="7"/>
        <end position="27"/>
    </location>
</feature>
<proteinExistence type="predicted"/>
<name>A0A644T4X2_9ZZZZ</name>
<feature type="transmembrane region" description="Helical" evidence="1">
    <location>
        <begin position="107"/>
        <end position="127"/>
    </location>
</feature>
<keyword evidence="1" id="KW-0472">Membrane</keyword>
<dbReference type="InterPro" id="IPR019235">
    <property type="entry name" value="DUF2178_TM"/>
</dbReference>
<comment type="caution">
    <text evidence="2">The sequence shown here is derived from an EMBL/GenBank/DDBJ whole genome shotgun (WGS) entry which is preliminary data.</text>
</comment>
<dbReference type="Pfam" id="PF09946">
    <property type="entry name" value="DUF2178"/>
    <property type="match status" value="1"/>
</dbReference>
<feature type="transmembrane region" description="Helical" evidence="1">
    <location>
        <begin position="33"/>
        <end position="51"/>
    </location>
</feature>
<dbReference type="AlphaFoldDB" id="A0A644T4X2"/>
<sequence length="138" mass="16199">MESKIKVIITIILSTLVTFTWVLGIIFANFNLFIVSMILFIIVLIPTIKYYKELDEFFKSRNEEIIEDERTRYIDEKASLPAFGSVMAIVIYVAIAIFTLRNVYPEYIIIAYAFSFTAFIGIIIYLISRTYFKRRYSN</sequence>
<accession>A0A644T4X2</accession>
<gene>
    <name evidence="2" type="ORF">SDC9_07568</name>
</gene>
<keyword evidence="1" id="KW-0812">Transmembrane</keyword>
<feature type="transmembrane region" description="Helical" evidence="1">
    <location>
        <begin position="80"/>
        <end position="101"/>
    </location>
</feature>
<protein>
    <recommendedName>
        <fullName evidence="3">DUF2178 domain-containing protein</fullName>
    </recommendedName>
</protein>
<organism evidence="2">
    <name type="scientific">bioreactor metagenome</name>
    <dbReference type="NCBI Taxonomy" id="1076179"/>
    <lineage>
        <taxon>unclassified sequences</taxon>
        <taxon>metagenomes</taxon>
        <taxon>ecological metagenomes</taxon>
    </lineage>
</organism>
<keyword evidence="1" id="KW-1133">Transmembrane helix</keyword>
<evidence type="ECO:0008006" key="3">
    <source>
        <dbReference type="Google" id="ProtNLM"/>
    </source>
</evidence>
<evidence type="ECO:0000313" key="2">
    <source>
        <dbReference type="EMBL" id="MPL61978.1"/>
    </source>
</evidence>